<reference evidence="1" key="1">
    <citation type="submission" date="2020-08" db="EMBL/GenBank/DDBJ databases">
        <title>Multicomponent nature underlies the extraordinary mechanical properties of spider dragline silk.</title>
        <authorList>
            <person name="Kono N."/>
            <person name="Nakamura H."/>
            <person name="Mori M."/>
            <person name="Yoshida Y."/>
            <person name="Ohtoshi R."/>
            <person name="Malay A.D."/>
            <person name="Moran D.A.P."/>
            <person name="Tomita M."/>
            <person name="Numata K."/>
            <person name="Arakawa K."/>
        </authorList>
    </citation>
    <scope>NUCLEOTIDE SEQUENCE</scope>
</reference>
<keyword evidence="2" id="KW-1185">Reference proteome</keyword>
<gene>
    <name evidence="1" type="ORF">NPIL_702711</name>
</gene>
<dbReference type="EMBL" id="BMAW01004354">
    <property type="protein sequence ID" value="GFS88255.1"/>
    <property type="molecule type" value="Genomic_DNA"/>
</dbReference>
<evidence type="ECO:0000313" key="2">
    <source>
        <dbReference type="Proteomes" id="UP000887013"/>
    </source>
</evidence>
<dbReference type="Proteomes" id="UP000887013">
    <property type="component" value="Unassembled WGS sequence"/>
</dbReference>
<name>A0A8X6T8L0_NEPPI</name>
<dbReference type="AlphaFoldDB" id="A0A8X6T8L0"/>
<comment type="caution">
    <text evidence="1">The sequence shown here is derived from an EMBL/GenBank/DDBJ whole genome shotgun (WGS) entry which is preliminary data.</text>
</comment>
<organism evidence="1 2">
    <name type="scientific">Nephila pilipes</name>
    <name type="common">Giant wood spider</name>
    <name type="synonym">Nephila maculata</name>
    <dbReference type="NCBI Taxonomy" id="299642"/>
    <lineage>
        <taxon>Eukaryota</taxon>
        <taxon>Metazoa</taxon>
        <taxon>Ecdysozoa</taxon>
        <taxon>Arthropoda</taxon>
        <taxon>Chelicerata</taxon>
        <taxon>Arachnida</taxon>
        <taxon>Araneae</taxon>
        <taxon>Araneomorphae</taxon>
        <taxon>Entelegynae</taxon>
        <taxon>Araneoidea</taxon>
        <taxon>Nephilidae</taxon>
        <taxon>Nephila</taxon>
    </lineage>
</organism>
<proteinExistence type="predicted"/>
<evidence type="ECO:0000313" key="1">
    <source>
        <dbReference type="EMBL" id="GFS88255.1"/>
    </source>
</evidence>
<sequence length="157" mass="18001">MYRVKLKRKFYGPCSFYPEHQDLRIDFDSQERGSTKNCFELCGPSSSSENDTNISFFNPCGPRSSEMNASPIQLLFDYVTKHGTHRSFFFFHTISLSSTPSPFFLVLVIKENGISVSNYLSILLKQIIGRIRLNAFLGSINHVIVSIPFTEPRRSKY</sequence>
<protein>
    <submittedName>
        <fullName evidence="1">Uncharacterized protein</fullName>
    </submittedName>
</protein>
<accession>A0A8X6T8L0</accession>